<comment type="caution">
    <text evidence="1">The sequence shown here is derived from an EMBL/GenBank/DDBJ whole genome shotgun (WGS) entry which is preliminary data.</text>
</comment>
<reference evidence="1 2" key="1">
    <citation type="submission" date="2018-10" db="EMBL/GenBank/DDBJ databases">
        <title>Fifty Aureobasidium pullulans genomes reveal a recombining polyextremotolerant generalist.</title>
        <authorList>
            <person name="Gostincar C."/>
            <person name="Turk M."/>
            <person name="Zajc J."/>
            <person name="Gunde-Cimerman N."/>
        </authorList>
    </citation>
    <scope>NUCLEOTIDE SEQUENCE [LARGE SCALE GENOMIC DNA]</scope>
    <source>
        <strain evidence="1 2">EXF-11900</strain>
    </source>
</reference>
<protein>
    <submittedName>
        <fullName evidence="1">Uncharacterized protein</fullName>
    </submittedName>
</protein>
<dbReference type="AlphaFoldDB" id="A0A4S8SFU7"/>
<gene>
    <name evidence="1" type="ORF">D6D28_06000</name>
</gene>
<dbReference type="EMBL" id="QZAF01000262">
    <property type="protein sequence ID" value="THV69299.1"/>
    <property type="molecule type" value="Genomic_DNA"/>
</dbReference>
<evidence type="ECO:0000313" key="2">
    <source>
        <dbReference type="Proteomes" id="UP000304951"/>
    </source>
</evidence>
<evidence type="ECO:0000313" key="1">
    <source>
        <dbReference type="EMBL" id="THV69299.1"/>
    </source>
</evidence>
<accession>A0A4S8SFU7</accession>
<organism evidence="1 2">
    <name type="scientific">Aureobasidium pullulans</name>
    <name type="common">Black yeast</name>
    <name type="synonym">Pullularia pullulans</name>
    <dbReference type="NCBI Taxonomy" id="5580"/>
    <lineage>
        <taxon>Eukaryota</taxon>
        <taxon>Fungi</taxon>
        <taxon>Dikarya</taxon>
        <taxon>Ascomycota</taxon>
        <taxon>Pezizomycotina</taxon>
        <taxon>Dothideomycetes</taxon>
        <taxon>Dothideomycetidae</taxon>
        <taxon>Dothideales</taxon>
        <taxon>Saccotheciaceae</taxon>
        <taxon>Aureobasidium</taxon>
    </lineage>
</organism>
<name>A0A4S8SFU7_AURPU</name>
<dbReference type="Proteomes" id="UP000304951">
    <property type="component" value="Unassembled WGS sequence"/>
</dbReference>
<sequence length="248" mass="28712">MSSRPDIIYNEYGMDTGYMDRLRKQQPKAMWVKNYYGGSDLYSPTMNGDVRTVIQGCPTLWFREVAGYPNRVACMEFNELSAVISRENWQIAVDRVYAADAALRAGDPDRVQYKLHGPLERPEQEGPWRMELPTISRPRPEDIPSHVAWRYVERTRVPKPMGTKPLFHTERKHKPSQCMTDIIELYATMVDRRGMGSSTAPEDRQPLPLLRHETLVVPKVYRFMQLVNEKRTRDSLAAGISERAKPRD</sequence>
<proteinExistence type="predicted"/>